<gene>
    <name evidence="2" type="ORF">SEV965_LOCUS15373</name>
</gene>
<evidence type="ECO:0000313" key="3">
    <source>
        <dbReference type="Proteomes" id="UP000663889"/>
    </source>
</evidence>
<proteinExistence type="predicted"/>
<feature type="compositionally biased region" description="Acidic residues" evidence="1">
    <location>
        <begin position="155"/>
        <end position="173"/>
    </location>
</feature>
<sequence length="221" mass="25007">MLELDQAQQWMNKELLFHESRTVADRGASNPNSRHYSSIIGRVIEKQLTELQIFDKVTTITCDGAPKIVGLFDYFSRTGIWLKKVTVIQESDTNMIDIDEHLSQTVRTIKINEDIEDEQEEGDDDDEEQEDIEECNQDGSELESATTDSSTSDQQSDEDESEDDEDEESDLEDNFQYGVNTDDDDNNTLPIEIDQGVGDFLSLCRGLIDTINGSAVLSFFI</sequence>
<comment type="caution">
    <text evidence="2">The sequence shown here is derived from an EMBL/GenBank/DDBJ whole genome shotgun (WGS) entry which is preliminary data.</text>
</comment>
<dbReference type="Proteomes" id="UP000663889">
    <property type="component" value="Unassembled WGS sequence"/>
</dbReference>
<organism evidence="2 3">
    <name type="scientific">Rotaria sordida</name>
    <dbReference type="NCBI Taxonomy" id="392033"/>
    <lineage>
        <taxon>Eukaryota</taxon>
        <taxon>Metazoa</taxon>
        <taxon>Spiralia</taxon>
        <taxon>Gnathifera</taxon>
        <taxon>Rotifera</taxon>
        <taxon>Eurotatoria</taxon>
        <taxon>Bdelloidea</taxon>
        <taxon>Philodinida</taxon>
        <taxon>Philodinidae</taxon>
        <taxon>Rotaria</taxon>
    </lineage>
</organism>
<dbReference type="AlphaFoldDB" id="A0A814NFB8"/>
<feature type="region of interest" description="Disordered" evidence="1">
    <location>
        <begin position="110"/>
        <end position="189"/>
    </location>
</feature>
<feature type="compositionally biased region" description="Low complexity" evidence="1">
    <location>
        <begin position="142"/>
        <end position="154"/>
    </location>
</feature>
<evidence type="ECO:0000256" key="1">
    <source>
        <dbReference type="SAM" id="MobiDB-lite"/>
    </source>
</evidence>
<accession>A0A814NFB8</accession>
<name>A0A814NFB8_9BILA</name>
<protein>
    <submittedName>
        <fullName evidence="2">Uncharacterized protein</fullName>
    </submittedName>
</protein>
<evidence type="ECO:0000313" key="2">
    <source>
        <dbReference type="EMBL" id="CAF1091229.1"/>
    </source>
</evidence>
<dbReference type="EMBL" id="CAJNOU010000799">
    <property type="protein sequence ID" value="CAF1091229.1"/>
    <property type="molecule type" value="Genomic_DNA"/>
</dbReference>
<reference evidence="2" key="1">
    <citation type="submission" date="2021-02" db="EMBL/GenBank/DDBJ databases">
        <authorList>
            <person name="Nowell W R."/>
        </authorList>
    </citation>
    <scope>NUCLEOTIDE SEQUENCE</scope>
</reference>
<feature type="compositionally biased region" description="Acidic residues" evidence="1">
    <location>
        <begin position="114"/>
        <end position="136"/>
    </location>
</feature>